<dbReference type="EMBL" id="JACIGK010000032">
    <property type="protein sequence ID" value="MBB4267727.1"/>
    <property type="molecule type" value="Genomic_DNA"/>
</dbReference>
<gene>
    <name evidence="1" type="ORF">GGD89_003374</name>
</gene>
<protein>
    <submittedName>
        <fullName evidence="1">Uncharacterized protein</fullName>
    </submittedName>
</protein>
<accession>A0A7W6RFY3</accession>
<evidence type="ECO:0000313" key="1">
    <source>
        <dbReference type="EMBL" id="MBB4267727.1"/>
    </source>
</evidence>
<sequence>MLPSFPMAALMRQMGEPATLTTAGGDALATEDGFILLTEDGAALITESGGEPISLYAKRVGGGREVTVGDVRLVVEDLSVHILRADATPVAGQTITIGAETWTIQAVEPLPNDPQATRWSLRLTWGVTLTLRTPGAGGGGSPYDPVPDTITLTARAAGAGALAITLVASGWTSGRIRAGDVLIIGGASYTATADVALILAGQSWVFAAVPITPPLAAPVAEGAAVTVTAPAVETRTAYAAPAEWTAEEIAGGIATSDQRFVIRATPGAVPPTTSDLVRVGAETRDRQVTGVRTIYAGASVAAWVIGVAS</sequence>
<dbReference type="RefSeq" id="WP_184047619.1">
    <property type="nucleotide sequence ID" value="NZ_JACIGK010000032.1"/>
</dbReference>
<name>A0A7W6RFY3_9PROT</name>
<evidence type="ECO:0000313" key="2">
    <source>
        <dbReference type="Proteomes" id="UP000554286"/>
    </source>
</evidence>
<comment type="caution">
    <text evidence="1">The sequence shown here is derived from an EMBL/GenBank/DDBJ whole genome shotgun (WGS) entry which is preliminary data.</text>
</comment>
<organism evidence="1 2">
    <name type="scientific">Roseospira visakhapatnamensis</name>
    <dbReference type="NCBI Taxonomy" id="390880"/>
    <lineage>
        <taxon>Bacteria</taxon>
        <taxon>Pseudomonadati</taxon>
        <taxon>Pseudomonadota</taxon>
        <taxon>Alphaproteobacteria</taxon>
        <taxon>Rhodospirillales</taxon>
        <taxon>Rhodospirillaceae</taxon>
        <taxon>Roseospira</taxon>
    </lineage>
</organism>
<dbReference type="AlphaFoldDB" id="A0A7W6RFY3"/>
<keyword evidence="2" id="KW-1185">Reference proteome</keyword>
<dbReference type="Proteomes" id="UP000554286">
    <property type="component" value="Unassembled WGS sequence"/>
</dbReference>
<proteinExistence type="predicted"/>
<reference evidence="1 2" key="1">
    <citation type="submission" date="2020-08" db="EMBL/GenBank/DDBJ databases">
        <title>Genome sequencing of Purple Non-Sulfur Bacteria from various extreme environments.</title>
        <authorList>
            <person name="Mayer M."/>
        </authorList>
    </citation>
    <scope>NUCLEOTIDE SEQUENCE [LARGE SCALE GENOMIC DNA]</scope>
    <source>
        <strain evidence="1 2">JA131</strain>
    </source>
</reference>